<evidence type="ECO:0000313" key="1">
    <source>
        <dbReference type="EMBL" id="CAB4221371.1"/>
    </source>
</evidence>
<proteinExistence type="predicted"/>
<reference evidence="1" key="1">
    <citation type="submission" date="2020-05" db="EMBL/GenBank/DDBJ databases">
        <authorList>
            <person name="Chiriac C."/>
            <person name="Salcher M."/>
            <person name="Ghai R."/>
            <person name="Kavagutti S V."/>
        </authorList>
    </citation>
    <scope>NUCLEOTIDE SEQUENCE</scope>
</reference>
<organism evidence="1">
    <name type="scientific">uncultured Caudovirales phage</name>
    <dbReference type="NCBI Taxonomy" id="2100421"/>
    <lineage>
        <taxon>Viruses</taxon>
        <taxon>Duplodnaviria</taxon>
        <taxon>Heunggongvirae</taxon>
        <taxon>Uroviricota</taxon>
        <taxon>Caudoviricetes</taxon>
        <taxon>Peduoviridae</taxon>
        <taxon>Maltschvirus</taxon>
        <taxon>Maltschvirus maltsch</taxon>
    </lineage>
</organism>
<dbReference type="Pfam" id="PF23835">
    <property type="entry name" value="DUF7205"/>
    <property type="match status" value="1"/>
</dbReference>
<accession>A0A6J5T320</accession>
<dbReference type="InterPro" id="IPR055629">
    <property type="entry name" value="DUF7205"/>
</dbReference>
<sequence>MKIPAVRKPKHIHRDKLGRELEIGQCVAVSHRNDLQVAKIVSLLPKMVKVEMLNVQKFSWYAGEHNKYGEQMVVIDNEYVTLYLLKTIK</sequence>
<dbReference type="EMBL" id="LR797503">
    <property type="protein sequence ID" value="CAB4221371.1"/>
    <property type="molecule type" value="Genomic_DNA"/>
</dbReference>
<gene>
    <name evidence="1" type="ORF">UFOVP1636_272</name>
</gene>
<protein>
    <submittedName>
        <fullName evidence="1">Uncharacterized protein</fullName>
    </submittedName>
</protein>
<name>A0A6J5T320_9CAUD</name>